<dbReference type="PANTHER" id="PTHR43555:SF1">
    <property type="entry name" value="PHOSPHORIBOSYLFORMYLGLYCINAMIDINE SYNTHASE SUBUNIT PURL"/>
    <property type="match status" value="1"/>
</dbReference>
<keyword evidence="2 8" id="KW-0436">Ligase</keyword>
<keyword evidence="4 8" id="KW-0547">Nucleotide-binding</keyword>
<dbReference type="SUPFAM" id="SSF55326">
    <property type="entry name" value="PurM N-terminal domain-like"/>
    <property type="match status" value="2"/>
</dbReference>
<evidence type="ECO:0000259" key="11">
    <source>
        <dbReference type="Pfam" id="PF18072"/>
    </source>
</evidence>
<dbReference type="GO" id="GO:0005737">
    <property type="term" value="C:cytoplasm"/>
    <property type="evidence" value="ECO:0007669"/>
    <property type="project" value="UniProtKB-SubCell"/>
</dbReference>
<comment type="catalytic activity">
    <reaction evidence="8">
        <text>N(2)-formyl-N(1)-(5-phospho-beta-D-ribosyl)glycinamide + L-glutamine + ATP + H2O = 2-formamido-N(1)-(5-O-phospho-beta-D-ribosyl)acetamidine + L-glutamate + ADP + phosphate + H(+)</text>
        <dbReference type="Rhea" id="RHEA:17129"/>
        <dbReference type="ChEBI" id="CHEBI:15377"/>
        <dbReference type="ChEBI" id="CHEBI:15378"/>
        <dbReference type="ChEBI" id="CHEBI:29985"/>
        <dbReference type="ChEBI" id="CHEBI:30616"/>
        <dbReference type="ChEBI" id="CHEBI:43474"/>
        <dbReference type="ChEBI" id="CHEBI:58359"/>
        <dbReference type="ChEBI" id="CHEBI:147286"/>
        <dbReference type="ChEBI" id="CHEBI:147287"/>
        <dbReference type="ChEBI" id="CHEBI:456216"/>
        <dbReference type="EC" id="6.3.5.3"/>
    </reaction>
</comment>
<evidence type="ECO:0000256" key="2">
    <source>
        <dbReference type="ARBA" id="ARBA00022598"/>
    </source>
</evidence>
<dbReference type="RefSeq" id="WP_037976676.1">
    <property type="nucleotide sequence ID" value="NZ_JMKI01000036.1"/>
</dbReference>
<feature type="active site" evidence="8">
    <location>
        <position position="39"/>
    </location>
</feature>
<evidence type="ECO:0000259" key="10">
    <source>
        <dbReference type="Pfam" id="PF02769"/>
    </source>
</evidence>
<evidence type="ECO:0000313" key="13">
    <source>
        <dbReference type="Proteomes" id="UP000027665"/>
    </source>
</evidence>
<comment type="function">
    <text evidence="8">Part of the phosphoribosylformylglycinamidine synthase complex involved in the purines biosynthetic pathway. Catalyzes the ATP-dependent conversion of formylglycinamide ribonucleotide (FGAR) and glutamine to yield formylglycinamidine ribonucleotide (FGAM) and glutamate. The FGAM synthase complex is composed of three subunits. PurQ produces an ammonia molecule by converting glutamine to glutamate. PurL transfers the ammonia molecule to FGAR to form FGAM in an ATP-dependent manner. PurS interacts with PurQ and PurL and is thought to assist in the transfer of the ammonia molecule from PurQ to PurL.</text>
</comment>
<accession>A0A073IQY5</accession>
<feature type="binding site" evidence="8">
    <location>
        <position position="81"/>
    </location>
    <ligand>
        <name>ATP</name>
        <dbReference type="ChEBI" id="CHEBI:30616"/>
    </ligand>
</feature>
<dbReference type="Pfam" id="PF02769">
    <property type="entry name" value="AIRS_C"/>
    <property type="match status" value="2"/>
</dbReference>
<dbReference type="Gene3D" id="3.30.1330.10">
    <property type="entry name" value="PurM-like, N-terminal domain"/>
    <property type="match status" value="2"/>
</dbReference>
<sequence length="716" mass="77064">MGFREVGLSESEYKRITELLGREPNALELELVGVMWSEHCSYKSTRPLLRTYPSKGRYVLQGQGENAGVVDMGEGWGFAFKVESHNHPSAVAPFQGAATGVGGIIRDIIAMGARPSVSMDGLFFGDANLCKTRNLAKGIVEGIGAYGNAVGVPVVGGKTFYSPAYNDNPLVNAFSAGFVRLDKMASSQTAKPGDCAVLLGSKTGRDGIAGASFASRELDEDARASKPQIQIGDPFEEKLLIECCLELLDKNMIASMQDMGAAGILSSSSEIAHKSGCGIDIFVEKIPLREADMLSWEIFLSESQERMLLIVEKEKLAPVFATAKHYGLDCAAVGEMTEGKRYRVYRNGALEADLPTSILGSAPELSWPAEEPKDMPERRAIDLSTLASEDPAKELTTMLSCPNGRRKDAIWEQYDSMVQLHTIAGPGEPAAVVEVPKTRRACVLTMEAEPYKCWTDPYCGAAETMALALRGLWLTGADTLGMTNCLNFASPEQPDKFYELKECVRGLADSCRALDCPVVSGNVSLYNETASGRIYPTPLVVAAGLVIDREKITRSGRTKDGDYIYTVGKIEGSLSSSRYQSRKSGKPLGKTVEPDFEAEKNFRERAIKTARAQAADSGRVIAGGGLATALANEAIASGVGMEITLAPEKSVESLLFSEGGARAIYAVAPEKAAEFERIWQGFPLTKAGRAGGRGFAWKDILNVPLSELEKAFSGEE</sequence>
<feature type="binding site" evidence="8">
    <location>
        <position position="83"/>
    </location>
    <ligand>
        <name>Mg(2+)</name>
        <dbReference type="ChEBI" id="CHEBI:18420"/>
        <label>1</label>
    </ligand>
</feature>
<dbReference type="PANTHER" id="PTHR43555">
    <property type="entry name" value="PHOSPHORIBOSYLFORMYLGLYCINAMIDINE SYNTHASE SUBUNIT PURL"/>
    <property type="match status" value="1"/>
</dbReference>
<evidence type="ECO:0000256" key="5">
    <source>
        <dbReference type="ARBA" id="ARBA00022755"/>
    </source>
</evidence>
<dbReference type="InterPro" id="IPR036921">
    <property type="entry name" value="PurM-like_N_sf"/>
</dbReference>
<dbReference type="HAMAP" id="MF_00420">
    <property type="entry name" value="PurL_2"/>
    <property type="match status" value="1"/>
</dbReference>
<keyword evidence="7 8" id="KW-0460">Magnesium</keyword>
<evidence type="ECO:0000256" key="3">
    <source>
        <dbReference type="ARBA" id="ARBA00022723"/>
    </source>
</evidence>
<gene>
    <name evidence="8" type="primary">purL</name>
    <name evidence="12" type="ORF">EH55_06160</name>
</gene>
<dbReference type="GO" id="GO:0000287">
    <property type="term" value="F:magnesium ion binding"/>
    <property type="evidence" value="ECO:0007669"/>
    <property type="project" value="UniProtKB-UniRule"/>
</dbReference>
<dbReference type="GeneID" id="90983861"/>
<feature type="domain" description="PurM-like C-terminal" evidence="10">
    <location>
        <begin position="559"/>
        <end position="687"/>
    </location>
</feature>
<dbReference type="OrthoDB" id="9804441at2"/>
<feature type="binding site" evidence="8">
    <location>
        <begin position="302"/>
        <end position="304"/>
    </location>
    <ligand>
        <name>substrate</name>
    </ligand>
</feature>
<dbReference type="AlphaFoldDB" id="A0A073IQY5"/>
<feature type="domain" description="PurM-like N-terminal" evidence="9">
    <location>
        <begin position="427"/>
        <end position="546"/>
    </location>
</feature>
<evidence type="ECO:0000256" key="6">
    <source>
        <dbReference type="ARBA" id="ARBA00022840"/>
    </source>
</evidence>
<dbReference type="Pfam" id="PF00586">
    <property type="entry name" value="AIRS"/>
    <property type="match status" value="2"/>
</dbReference>
<feature type="binding site" evidence="8">
    <location>
        <position position="484"/>
    </location>
    <ligand>
        <name>ATP</name>
        <dbReference type="ChEBI" id="CHEBI:30616"/>
    </ligand>
</feature>
<dbReference type="InterPro" id="IPR016188">
    <property type="entry name" value="PurM-like_N"/>
</dbReference>
<dbReference type="FunFam" id="3.30.1330.10:FF:000004">
    <property type="entry name" value="Phosphoribosylformylglycinamidine synthase subunit PurL"/>
    <property type="match status" value="1"/>
</dbReference>
<dbReference type="GO" id="GO:0006189">
    <property type="term" value="P:'de novo' IMP biosynthetic process"/>
    <property type="evidence" value="ECO:0007669"/>
    <property type="project" value="UniProtKB-UniRule"/>
</dbReference>
<organism evidence="12 13">
    <name type="scientific">Synergistes jonesii</name>
    <dbReference type="NCBI Taxonomy" id="2754"/>
    <lineage>
        <taxon>Bacteria</taxon>
        <taxon>Thermotogati</taxon>
        <taxon>Synergistota</taxon>
        <taxon>Synergistia</taxon>
        <taxon>Synergistales</taxon>
        <taxon>Synergistaceae</taxon>
        <taxon>Synergistes</taxon>
    </lineage>
</organism>
<feature type="binding site" evidence="8">
    <location>
        <position position="521"/>
    </location>
    <ligand>
        <name>ATP</name>
        <dbReference type="ChEBI" id="CHEBI:30616"/>
    </ligand>
</feature>
<comment type="caution">
    <text evidence="12">The sequence shown here is derived from an EMBL/GenBank/DDBJ whole genome shotgun (WGS) entry which is preliminary data.</text>
</comment>
<feature type="binding site" evidence="8">
    <location>
        <position position="524"/>
    </location>
    <ligand>
        <name>substrate</name>
    </ligand>
</feature>
<dbReference type="EC" id="6.3.5.3" evidence="8"/>
<keyword evidence="13" id="KW-1185">Reference proteome</keyword>
<feature type="binding site" evidence="8">
    <location>
        <position position="258"/>
    </location>
    <ligand>
        <name>Mg(2+)</name>
        <dbReference type="ChEBI" id="CHEBI:18420"/>
        <label>2</label>
    </ligand>
</feature>
<feature type="binding site" evidence="8">
    <location>
        <begin position="84"/>
        <end position="87"/>
    </location>
    <ligand>
        <name>substrate</name>
    </ligand>
</feature>
<dbReference type="UniPathway" id="UPA00074">
    <property type="reaction ID" value="UER00128"/>
</dbReference>
<keyword evidence="3 8" id="KW-0479">Metal-binding</keyword>
<keyword evidence="6 8" id="KW-0067">ATP-binding</keyword>
<feature type="domain" description="PurM-like N-terminal" evidence="9">
    <location>
        <begin position="64"/>
        <end position="179"/>
    </location>
</feature>
<dbReference type="Gene3D" id="3.90.650.10">
    <property type="entry name" value="PurM-like C-terminal domain"/>
    <property type="match status" value="2"/>
</dbReference>
<proteinExistence type="inferred from homology"/>
<reference evidence="12 13" key="1">
    <citation type="submission" date="2014-04" db="EMBL/GenBank/DDBJ databases">
        <title>Draft Genome Sequence of Synergistes jonesii.</title>
        <authorList>
            <person name="Coil D.A."/>
            <person name="Eisen J.A."/>
            <person name="Holland-Moritz H.E."/>
        </authorList>
    </citation>
    <scope>NUCLEOTIDE SEQUENCE [LARGE SCALE GENOMIC DNA]</scope>
    <source>
        <strain evidence="12 13">78-1</strain>
    </source>
</reference>
<keyword evidence="1 8" id="KW-0963">Cytoplasm</keyword>
<dbReference type="SUPFAM" id="SSF56042">
    <property type="entry name" value="PurM C-terminal domain-like"/>
    <property type="match status" value="2"/>
</dbReference>
<feature type="binding site" evidence="8">
    <location>
        <position position="42"/>
    </location>
    <ligand>
        <name>ATP</name>
        <dbReference type="ChEBI" id="CHEBI:30616"/>
    </ligand>
</feature>
<feature type="active site" description="Proton acceptor" evidence="8">
    <location>
        <position position="85"/>
    </location>
</feature>
<comment type="subcellular location">
    <subcellularLocation>
        <location evidence="8">Cytoplasm</location>
    </subcellularLocation>
</comment>
<evidence type="ECO:0000313" key="12">
    <source>
        <dbReference type="EMBL" id="KEJ91965.1"/>
    </source>
</evidence>
<comment type="subunit">
    <text evidence="8">Monomer. Part of the FGAM synthase complex composed of 1 PurL, 1 PurQ and 2 PurS subunits.</text>
</comment>
<dbReference type="NCBIfam" id="TIGR01736">
    <property type="entry name" value="FGAM_synth_II"/>
    <property type="match status" value="1"/>
</dbReference>
<dbReference type="Pfam" id="PF18072">
    <property type="entry name" value="FGAR-AT_linker"/>
    <property type="match status" value="1"/>
</dbReference>
<dbReference type="CDD" id="cd02204">
    <property type="entry name" value="PurL_repeat2"/>
    <property type="match status" value="1"/>
</dbReference>
<comment type="caution">
    <text evidence="8">Lacks conserved residue(s) required for the propagation of feature annotation.</text>
</comment>
<dbReference type="GO" id="GO:0004642">
    <property type="term" value="F:phosphoribosylformylglycinamidine synthase activity"/>
    <property type="evidence" value="ECO:0007669"/>
    <property type="project" value="UniProtKB-UniRule"/>
</dbReference>
<comment type="pathway">
    <text evidence="8">Purine metabolism; IMP biosynthesis via de novo pathway; 5-amino-1-(5-phospho-D-ribosyl)imidazole from N(2)-formyl-N(1)-(5-phospho-D-ribosyl)glycinamide: step 1/2.</text>
</comment>
<dbReference type="eggNOG" id="COG0046">
    <property type="taxonomic scope" value="Bacteria"/>
</dbReference>
<evidence type="ECO:0000256" key="7">
    <source>
        <dbReference type="ARBA" id="ARBA00022842"/>
    </source>
</evidence>
<dbReference type="STRING" id="2754.EH55_06160"/>
<dbReference type="InterPro" id="IPR010074">
    <property type="entry name" value="PRibForGlyAmidine_synth_PurL"/>
</dbReference>
<keyword evidence="5 8" id="KW-0658">Purine biosynthesis</keyword>
<feature type="binding site" evidence="8">
    <location>
        <position position="522"/>
    </location>
    <ligand>
        <name>Mg(2+)</name>
        <dbReference type="ChEBI" id="CHEBI:18420"/>
        <label>1</label>
    </ligand>
</feature>
<dbReference type="NCBIfam" id="NF002290">
    <property type="entry name" value="PRK01213.1"/>
    <property type="match status" value="1"/>
</dbReference>
<name>A0A073IQY5_9BACT</name>
<evidence type="ECO:0000256" key="8">
    <source>
        <dbReference type="HAMAP-Rule" id="MF_00420"/>
    </source>
</evidence>
<comment type="similarity">
    <text evidence="8">Belongs to the FGAMS family.</text>
</comment>
<feature type="binding site" evidence="8">
    <location>
        <position position="106"/>
    </location>
    <ligand>
        <name>substrate</name>
    </ligand>
</feature>
<evidence type="ECO:0000256" key="4">
    <source>
        <dbReference type="ARBA" id="ARBA00022741"/>
    </source>
</evidence>
<dbReference type="PIRSF" id="PIRSF001587">
    <property type="entry name" value="FGAM_synthase_II"/>
    <property type="match status" value="1"/>
</dbReference>
<dbReference type="EMBL" id="JMKI01000036">
    <property type="protein sequence ID" value="KEJ91965.1"/>
    <property type="molecule type" value="Genomic_DNA"/>
</dbReference>
<feature type="binding site" evidence="8">
    <location>
        <position position="107"/>
    </location>
    <ligand>
        <name>Mg(2+)</name>
        <dbReference type="ChEBI" id="CHEBI:18420"/>
        <label>2</label>
    </ligand>
</feature>
<dbReference type="Proteomes" id="UP000027665">
    <property type="component" value="Unassembled WGS sequence"/>
</dbReference>
<feature type="binding site" evidence="8">
    <location>
        <position position="230"/>
    </location>
    <ligand>
        <name>substrate</name>
    </ligand>
</feature>
<feature type="domain" description="PurM-like C-terminal" evidence="10">
    <location>
        <begin position="191"/>
        <end position="345"/>
    </location>
</feature>
<dbReference type="InterPro" id="IPR041609">
    <property type="entry name" value="PurL_linker"/>
</dbReference>
<dbReference type="InterPro" id="IPR036676">
    <property type="entry name" value="PurM-like_C_sf"/>
</dbReference>
<dbReference type="GO" id="GO:0005524">
    <property type="term" value="F:ATP binding"/>
    <property type="evidence" value="ECO:0007669"/>
    <property type="project" value="UniProtKB-UniRule"/>
</dbReference>
<evidence type="ECO:0000256" key="1">
    <source>
        <dbReference type="ARBA" id="ARBA00022490"/>
    </source>
</evidence>
<protein>
    <recommendedName>
        <fullName evidence="8">Phosphoribosylformylglycinamidine synthase subunit PurL</fullName>
        <shortName evidence="8">FGAM synthase</shortName>
        <ecNumber evidence="8">6.3.5.3</ecNumber>
    </recommendedName>
    <alternativeName>
        <fullName evidence="8">Formylglycinamide ribonucleotide amidotransferase subunit II</fullName>
        <shortName evidence="8">FGAR amidotransferase II</shortName>
        <shortName evidence="8">FGAR-AT II</shortName>
    </alternativeName>
    <alternativeName>
        <fullName evidence="8">Glutamine amidotransferase PurL</fullName>
    </alternativeName>
    <alternativeName>
        <fullName evidence="8">Phosphoribosylformylglycinamidine synthase subunit II</fullName>
    </alternativeName>
</protein>
<dbReference type="PATRIC" id="fig|2754.20.peg.1492"/>
<dbReference type="InterPro" id="IPR010918">
    <property type="entry name" value="PurM-like_C_dom"/>
</dbReference>
<dbReference type="CDD" id="cd02203">
    <property type="entry name" value="PurL_repeat1"/>
    <property type="match status" value="1"/>
</dbReference>
<feature type="domain" description="Phosphoribosylformylglycinamidine synthase linker" evidence="11">
    <location>
        <begin position="5"/>
        <end position="43"/>
    </location>
</feature>
<evidence type="ECO:0000259" key="9">
    <source>
        <dbReference type="Pfam" id="PF00586"/>
    </source>
</evidence>